<keyword evidence="2" id="KW-1185">Reference proteome</keyword>
<evidence type="ECO:0000313" key="2">
    <source>
        <dbReference type="Proteomes" id="UP001519460"/>
    </source>
</evidence>
<organism evidence="1 2">
    <name type="scientific">Batillaria attramentaria</name>
    <dbReference type="NCBI Taxonomy" id="370345"/>
    <lineage>
        <taxon>Eukaryota</taxon>
        <taxon>Metazoa</taxon>
        <taxon>Spiralia</taxon>
        <taxon>Lophotrochozoa</taxon>
        <taxon>Mollusca</taxon>
        <taxon>Gastropoda</taxon>
        <taxon>Caenogastropoda</taxon>
        <taxon>Sorbeoconcha</taxon>
        <taxon>Cerithioidea</taxon>
        <taxon>Batillariidae</taxon>
        <taxon>Batillaria</taxon>
    </lineage>
</organism>
<evidence type="ECO:0000313" key="1">
    <source>
        <dbReference type="EMBL" id="KAK7488607.1"/>
    </source>
</evidence>
<accession>A0ABD0KNW9</accession>
<comment type="caution">
    <text evidence="1">The sequence shown here is derived from an EMBL/GenBank/DDBJ whole genome shotgun (WGS) entry which is preliminary data.</text>
</comment>
<dbReference type="Proteomes" id="UP001519460">
    <property type="component" value="Unassembled WGS sequence"/>
</dbReference>
<reference evidence="1 2" key="1">
    <citation type="journal article" date="2023" name="Sci. Data">
        <title>Genome assembly of the Korean intertidal mud-creeper Batillaria attramentaria.</title>
        <authorList>
            <person name="Patra A.K."/>
            <person name="Ho P.T."/>
            <person name="Jun S."/>
            <person name="Lee S.J."/>
            <person name="Kim Y."/>
            <person name="Won Y.J."/>
        </authorList>
    </citation>
    <scope>NUCLEOTIDE SEQUENCE [LARGE SCALE GENOMIC DNA]</scope>
    <source>
        <strain evidence="1">Wonlab-2016</strain>
    </source>
</reference>
<gene>
    <name evidence="1" type="ORF">BaRGS_00020224</name>
</gene>
<dbReference type="EMBL" id="JACVVK020000149">
    <property type="protein sequence ID" value="KAK7488607.1"/>
    <property type="molecule type" value="Genomic_DNA"/>
</dbReference>
<protein>
    <submittedName>
        <fullName evidence="1">Uncharacterized protein</fullName>
    </submittedName>
</protein>
<dbReference type="AlphaFoldDB" id="A0ABD0KNW9"/>
<proteinExistence type="predicted"/>
<sequence>MYSTDQAETDEAKWTSRSALWVFFPRHRDLEVNRTEHPTPNWSDTHYIEDLFHSREVRTSLRCLNTARDATPPLENTLPQLLDTYFTKHTIEEIYNLRTCEQSALPFV</sequence>
<name>A0ABD0KNW9_9CAEN</name>